<feature type="domain" description="DZANK-type" evidence="10">
    <location>
        <begin position="232"/>
        <end position="280"/>
    </location>
</feature>
<dbReference type="GO" id="GO:0008270">
    <property type="term" value="F:zinc ion binding"/>
    <property type="evidence" value="ECO:0007669"/>
    <property type="project" value="UniProtKB-KW"/>
</dbReference>
<keyword evidence="15" id="KW-1185">Reference proteome</keyword>
<dbReference type="EMBL" id="CAJOBC010000255">
    <property type="protein sequence ID" value="CAF3561297.1"/>
    <property type="molecule type" value="Genomic_DNA"/>
</dbReference>
<evidence type="ECO:0000313" key="11">
    <source>
        <dbReference type="EMBL" id="CAF0755444.1"/>
    </source>
</evidence>
<dbReference type="AlphaFoldDB" id="A0A813R9N5"/>
<keyword evidence="7" id="KW-0966">Cell projection</keyword>
<dbReference type="InterPro" id="IPR052481">
    <property type="entry name" value="DZAN1"/>
</dbReference>
<dbReference type="InterPro" id="IPR026876">
    <property type="entry name" value="Fn3_assoc_repeat"/>
</dbReference>
<dbReference type="OrthoDB" id="10033229at2759"/>
<dbReference type="InterPro" id="IPR002110">
    <property type="entry name" value="Ankyrin_rpt"/>
</dbReference>
<feature type="compositionally biased region" description="Low complexity" evidence="9">
    <location>
        <begin position="463"/>
        <end position="478"/>
    </location>
</feature>
<evidence type="ECO:0000256" key="1">
    <source>
        <dbReference type="ARBA" id="ARBA00004138"/>
    </source>
</evidence>
<dbReference type="SUPFAM" id="SSF48403">
    <property type="entry name" value="Ankyrin repeat"/>
    <property type="match status" value="1"/>
</dbReference>
<dbReference type="PANTHER" id="PTHR16058">
    <property type="entry name" value="DOUBLE ZINC RIBBON AND ANKYRIN REPEAT-CONTAINING PROTEIN 1"/>
    <property type="match status" value="1"/>
</dbReference>
<dbReference type="InterPro" id="IPR036770">
    <property type="entry name" value="Ankyrin_rpt-contain_sf"/>
</dbReference>
<evidence type="ECO:0000256" key="3">
    <source>
        <dbReference type="ARBA" id="ARBA00022737"/>
    </source>
</evidence>
<accession>A0A813R9N5</accession>
<dbReference type="Pfam" id="PF12796">
    <property type="entry name" value="Ank_2"/>
    <property type="match status" value="1"/>
</dbReference>
<gene>
    <name evidence="12" type="ORF">GPM918_LOCUS2323</name>
    <name evidence="11" type="ORF">OVA965_LOCUS2256</name>
    <name evidence="14" type="ORF">SRO942_LOCUS2323</name>
    <name evidence="13" type="ORF">TMI583_LOCUS2256</name>
</gene>
<evidence type="ECO:0000313" key="14">
    <source>
        <dbReference type="EMBL" id="CAF3561297.1"/>
    </source>
</evidence>
<dbReference type="Proteomes" id="UP000677228">
    <property type="component" value="Unassembled WGS sequence"/>
</dbReference>
<name>A0A813R9N5_9BILA</name>
<keyword evidence="3" id="KW-0677">Repeat</keyword>
<dbReference type="SMART" id="SM00248">
    <property type="entry name" value="ANK"/>
    <property type="match status" value="2"/>
</dbReference>
<keyword evidence="2" id="KW-0479">Metal-binding</keyword>
<comment type="caution">
    <text evidence="12">The sequence shown here is derived from an EMBL/GenBank/DDBJ whole genome shotgun (WGS) entry which is preliminary data.</text>
</comment>
<dbReference type="Proteomes" id="UP000682733">
    <property type="component" value="Unassembled WGS sequence"/>
</dbReference>
<dbReference type="EMBL" id="CAJOBA010000469">
    <property type="protein sequence ID" value="CAF3534646.1"/>
    <property type="molecule type" value="Genomic_DNA"/>
</dbReference>
<evidence type="ECO:0000259" key="10">
    <source>
        <dbReference type="Pfam" id="PF12773"/>
    </source>
</evidence>
<dbReference type="GO" id="GO:0005929">
    <property type="term" value="C:cilium"/>
    <property type="evidence" value="ECO:0007669"/>
    <property type="project" value="UniProtKB-SubCell"/>
</dbReference>
<proteinExistence type="predicted"/>
<evidence type="ECO:0000256" key="4">
    <source>
        <dbReference type="ARBA" id="ARBA00022771"/>
    </source>
</evidence>
<feature type="region of interest" description="Disordered" evidence="9">
    <location>
        <begin position="460"/>
        <end position="509"/>
    </location>
</feature>
<keyword evidence="6" id="KW-0040">ANK repeat</keyword>
<keyword evidence="4" id="KW-0863">Zinc-finger</keyword>
<sequence length="671" mass="75941">MTAGSIAAPSIIPLRPVERGKGKFLIDTNTQIEIKSETNDVDIYYTVDTNKPDPFATLSTRRSTIRYRRPFRLQDGKQTVKAIAVSSDGVRESVIVTKTFDVEYAKPDHSPTNENENKFLYELQQERKELIKRIQEENEQSQQKFPEANFNRYNHTQQDTKILCPNCKGANPINLRTCVICEAKLLPNTSLVSRKGNRALLNAISYSISFQPARTSVTTPLVPKGHGQMLTCSKCFRLNNIDARFCDWCGTKPEKGNASLQCTKCRAENDPYAKFCSTCGCVVEPPLRVIDARLRNNLNISSGMIAGTLTRQQGNPTWLNPNATFGHYRQPYSITKSEAGTQTFGLYYPSAKELDQIINQNKQLQADREFKERRPMLTAISPGKGYWRQQMDHVCAHLKAYAVNKPEFRSLIGEPRLGKMMDASVRENQYQITLKAVFRKPEHLAQSGFYFDDTHNRSHLMNSEPSSARSSTFSSTFNSDDEQTKRERRTRIKKAAKTRPRSASAAGMKSQADLSLLKLLSSPRRNKSIDVLNEVKQLLKEGADANQYDKEGYTLLQLAVRNRYNECLELLIKNGHAKIDARGPRGNTALHEACYLDEDGEEPLKILLRCGGDSTWTNDKKESIVDLATKQSSRDLLLQVIASHRSQAIINSQTKMDRQYDDYSRIGHRSS</sequence>
<dbReference type="InterPro" id="IPR025874">
    <property type="entry name" value="DZR"/>
</dbReference>
<dbReference type="Pfam" id="PF13287">
    <property type="entry name" value="Fn3_assoc"/>
    <property type="match status" value="1"/>
</dbReference>
<evidence type="ECO:0000256" key="7">
    <source>
        <dbReference type="ARBA" id="ARBA00023273"/>
    </source>
</evidence>
<evidence type="ECO:0000256" key="8">
    <source>
        <dbReference type="ARBA" id="ARBA00039856"/>
    </source>
</evidence>
<evidence type="ECO:0000256" key="5">
    <source>
        <dbReference type="ARBA" id="ARBA00022833"/>
    </source>
</evidence>
<comment type="subcellular location">
    <subcellularLocation>
        <location evidence="1">Cell projection</location>
        <location evidence="1">Cilium</location>
    </subcellularLocation>
</comment>
<dbReference type="Pfam" id="PF12773">
    <property type="entry name" value="DZR"/>
    <property type="match status" value="1"/>
</dbReference>
<dbReference type="Gene3D" id="1.25.40.20">
    <property type="entry name" value="Ankyrin repeat-containing domain"/>
    <property type="match status" value="1"/>
</dbReference>
<organism evidence="12 15">
    <name type="scientific">Didymodactylos carnosus</name>
    <dbReference type="NCBI Taxonomy" id="1234261"/>
    <lineage>
        <taxon>Eukaryota</taxon>
        <taxon>Metazoa</taxon>
        <taxon>Spiralia</taxon>
        <taxon>Gnathifera</taxon>
        <taxon>Rotifera</taxon>
        <taxon>Eurotatoria</taxon>
        <taxon>Bdelloidea</taxon>
        <taxon>Philodinida</taxon>
        <taxon>Philodinidae</taxon>
        <taxon>Didymodactylos</taxon>
    </lineage>
</organism>
<dbReference type="Proteomes" id="UP000681722">
    <property type="component" value="Unassembled WGS sequence"/>
</dbReference>
<keyword evidence="5" id="KW-0862">Zinc</keyword>
<reference evidence="12" key="1">
    <citation type="submission" date="2021-02" db="EMBL/GenBank/DDBJ databases">
        <authorList>
            <person name="Nowell W R."/>
        </authorList>
    </citation>
    <scope>NUCLEOTIDE SEQUENCE</scope>
</reference>
<evidence type="ECO:0000256" key="2">
    <source>
        <dbReference type="ARBA" id="ARBA00022723"/>
    </source>
</evidence>
<dbReference type="Proteomes" id="UP000663829">
    <property type="component" value="Unassembled WGS sequence"/>
</dbReference>
<dbReference type="PANTHER" id="PTHR16058:SF4">
    <property type="entry name" value="DOUBLE ZINC RIBBON AND ANKYRIN REPEAT-CONTAINING PROTEIN 1"/>
    <property type="match status" value="1"/>
</dbReference>
<evidence type="ECO:0000313" key="12">
    <source>
        <dbReference type="EMBL" id="CAF0778406.1"/>
    </source>
</evidence>
<evidence type="ECO:0000313" key="13">
    <source>
        <dbReference type="EMBL" id="CAF3534646.1"/>
    </source>
</evidence>
<evidence type="ECO:0000313" key="15">
    <source>
        <dbReference type="Proteomes" id="UP000663829"/>
    </source>
</evidence>
<evidence type="ECO:0000256" key="6">
    <source>
        <dbReference type="ARBA" id="ARBA00023043"/>
    </source>
</evidence>
<protein>
    <recommendedName>
        <fullName evidence="8">Double zinc ribbon and ankyrin repeat-containing protein 1</fullName>
    </recommendedName>
</protein>
<evidence type="ECO:0000256" key="9">
    <source>
        <dbReference type="SAM" id="MobiDB-lite"/>
    </source>
</evidence>
<dbReference type="EMBL" id="CAJNOQ010000255">
    <property type="protein sequence ID" value="CAF0778406.1"/>
    <property type="molecule type" value="Genomic_DNA"/>
</dbReference>
<dbReference type="EMBL" id="CAJNOK010000469">
    <property type="protein sequence ID" value="CAF0755444.1"/>
    <property type="molecule type" value="Genomic_DNA"/>
</dbReference>
<feature type="compositionally biased region" description="Basic residues" evidence="9">
    <location>
        <begin position="486"/>
        <end position="500"/>
    </location>
</feature>